<dbReference type="EMBL" id="SMAB01000009">
    <property type="protein sequence ID" value="TCS82471.1"/>
    <property type="molecule type" value="Genomic_DNA"/>
</dbReference>
<dbReference type="AlphaFoldDB" id="A0A4R3KIG8"/>
<organism evidence="2 3">
    <name type="scientific">Tepidibacillus fermentans</name>
    <dbReference type="NCBI Taxonomy" id="1281767"/>
    <lineage>
        <taxon>Bacteria</taxon>
        <taxon>Bacillati</taxon>
        <taxon>Bacillota</taxon>
        <taxon>Bacilli</taxon>
        <taxon>Bacillales</taxon>
        <taxon>Bacillaceae</taxon>
        <taxon>Tepidibacillus</taxon>
    </lineage>
</organism>
<evidence type="ECO:0000256" key="1">
    <source>
        <dbReference type="SAM" id="Phobius"/>
    </source>
</evidence>
<dbReference type="RefSeq" id="WP_165895003.1">
    <property type="nucleotide sequence ID" value="NZ_SMAB01000009.1"/>
</dbReference>
<keyword evidence="1" id="KW-1133">Transmembrane helix</keyword>
<keyword evidence="3" id="KW-1185">Reference proteome</keyword>
<evidence type="ECO:0000313" key="3">
    <source>
        <dbReference type="Proteomes" id="UP000295788"/>
    </source>
</evidence>
<evidence type="ECO:0000313" key="2">
    <source>
        <dbReference type="EMBL" id="TCS82471.1"/>
    </source>
</evidence>
<keyword evidence="1" id="KW-0472">Membrane</keyword>
<accession>A0A4R3KIG8</accession>
<comment type="caution">
    <text evidence="2">The sequence shown here is derived from an EMBL/GenBank/DDBJ whole genome shotgun (WGS) entry which is preliminary data.</text>
</comment>
<protein>
    <recommendedName>
        <fullName evidence="4">FeoB-associated Cys-rich membrane protein</fullName>
    </recommendedName>
</protein>
<gene>
    <name evidence="2" type="ORF">EDD72_10940</name>
</gene>
<sequence length="47" mass="5482">MMISYLLAAVIVIYSGFVLIKVMRKRLKGECCFHQTNEMKKGEEERS</sequence>
<feature type="transmembrane region" description="Helical" evidence="1">
    <location>
        <begin position="6"/>
        <end position="23"/>
    </location>
</feature>
<keyword evidence="1" id="KW-0812">Transmembrane</keyword>
<proteinExistence type="predicted"/>
<name>A0A4R3KIG8_9BACI</name>
<reference evidence="2 3" key="1">
    <citation type="submission" date="2019-03" db="EMBL/GenBank/DDBJ databases">
        <title>Genomic Encyclopedia of Type Strains, Phase IV (KMG-IV): sequencing the most valuable type-strain genomes for metagenomic binning, comparative biology and taxonomic classification.</title>
        <authorList>
            <person name="Goeker M."/>
        </authorList>
    </citation>
    <scope>NUCLEOTIDE SEQUENCE [LARGE SCALE GENOMIC DNA]</scope>
    <source>
        <strain evidence="2 3">DSM 23802</strain>
    </source>
</reference>
<dbReference type="Proteomes" id="UP000295788">
    <property type="component" value="Unassembled WGS sequence"/>
</dbReference>
<evidence type="ECO:0008006" key="4">
    <source>
        <dbReference type="Google" id="ProtNLM"/>
    </source>
</evidence>